<feature type="compositionally biased region" description="Polar residues" evidence="1">
    <location>
        <begin position="182"/>
        <end position="191"/>
    </location>
</feature>
<dbReference type="PANTHER" id="PTHR34693:SF2">
    <property type="entry name" value="DUF3602 DOMAIN-CONTAINING PROTEIN"/>
    <property type="match status" value="1"/>
</dbReference>
<dbReference type="Pfam" id="PF12223">
    <property type="entry name" value="DUF3602"/>
    <property type="match status" value="1"/>
</dbReference>
<proteinExistence type="predicted"/>
<dbReference type="InterPro" id="IPR022024">
    <property type="entry name" value="DUF3602"/>
</dbReference>
<name>A0ABP0E6G1_9PEZI</name>
<reference evidence="2 3" key="1">
    <citation type="submission" date="2024-01" db="EMBL/GenBank/DDBJ databases">
        <authorList>
            <person name="Allen C."/>
            <person name="Tagirdzhanova G."/>
        </authorList>
    </citation>
    <scope>NUCLEOTIDE SEQUENCE [LARGE SCALE GENOMIC DNA]</scope>
    <source>
        <strain evidence="2 3">CBS 573.63</strain>
    </source>
</reference>
<feature type="region of interest" description="Disordered" evidence="1">
    <location>
        <begin position="23"/>
        <end position="72"/>
    </location>
</feature>
<dbReference type="InterPro" id="IPR053203">
    <property type="entry name" value="Cisplatin_resist-associated"/>
</dbReference>
<feature type="compositionally biased region" description="Polar residues" evidence="1">
    <location>
        <begin position="126"/>
        <end position="137"/>
    </location>
</feature>
<protein>
    <submittedName>
        <fullName evidence="2">Uncharacterized protein</fullName>
    </submittedName>
</protein>
<dbReference type="Proteomes" id="UP001642501">
    <property type="component" value="Unassembled WGS sequence"/>
</dbReference>
<feature type="compositionally biased region" description="Basic and acidic residues" evidence="1">
    <location>
        <begin position="150"/>
        <end position="170"/>
    </location>
</feature>
<dbReference type="PANTHER" id="PTHR34693">
    <property type="entry name" value="PROTEIN PAR32"/>
    <property type="match status" value="1"/>
</dbReference>
<comment type="caution">
    <text evidence="2">The sequence shown here is derived from an EMBL/GenBank/DDBJ whole genome shotgun (WGS) entry which is preliminary data.</text>
</comment>
<sequence length="228" mass="23903">MPYTITEPHPTVQANAYTHSGRGGLGNIFRAPTSVTPSSGIPTSFSSSSSSSASRSGSSGSTRFYAGRGGAGNVYPISERQGVSLDDEFAYASAVATSAVRGHVGRGGAGNVISVPSSSVSALKTDQFPATSGQSTADKMAQSIRLGLRRQSDSSSHSHGDYESKPRKGSDASFMSDASFESDASMSSTRRSGFWNRTHRGDESNKEWHRRPFMTSGSLSLNSLQGSV</sequence>
<evidence type="ECO:0000313" key="2">
    <source>
        <dbReference type="EMBL" id="CAK7275052.1"/>
    </source>
</evidence>
<dbReference type="EMBL" id="CAWUOM010000198">
    <property type="protein sequence ID" value="CAK7275052.1"/>
    <property type="molecule type" value="Genomic_DNA"/>
</dbReference>
<organism evidence="2 3">
    <name type="scientific">Sporothrix epigloea</name>
    <dbReference type="NCBI Taxonomy" id="1892477"/>
    <lineage>
        <taxon>Eukaryota</taxon>
        <taxon>Fungi</taxon>
        <taxon>Dikarya</taxon>
        <taxon>Ascomycota</taxon>
        <taxon>Pezizomycotina</taxon>
        <taxon>Sordariomycetes</taxon>
        <taxon>Sordariomycetidae</taxon>
        <taxon>Ophiostomatales</taxon>
        <taxon>Ophiostomataceae</taxon>
        <taxon>Sporothrix</taxon>
    </lineage>
</organism>
<keyword evidence="3" id="KW-1185">Reference proteome</keyword>
<evidence type="ECO:0000313" key="3">
    <source>
        <dbReference type="Proteomes" id="UP001642501"/>
    </source>
</evidence>
<feature type="compositionally biased region" description="Low complexity" evidence="1">
    <location>
        <begin position="38"/>
        <end position="61"/>
    </location>
</feature>
<feature type="compositionally biased region" description="Low complexity" evidence="1">
    <location>
        <begin position="216"/>
        <end position="228"/>
    </location>
</feature>
<feature type="region of interest" description="Disordered" evidence="1">
    <location>
        <begin position="126"/>
        <end position="228"/>
    </location>
</feature>
<accession>A0ABP0E6G1</accession>
<evidence type="ECO:0000256" key="1">
    <source>
        <dbReference type="SAM" id="MobiDB-lite"/>
    </source>
</evidence>
<gene>
    <name evidence="2" type="ORF">SEPCBS57363_006481</name>
</gene>